<protein>
    <recommendedName>
        <fullName evidence="4">Lipopolysaccharide export system protein LptA</fullName>
    </recommendedName>
</protein>
<dbReference type="RefSeq" id="WP_016475214.1">
    <property type="nucleotide sequence ID" value="NZ_KE150481.1"/>
</dbReference>
<feature type="domain" description="Organic solvent tolerance-like N-terminal" evidence="6">
    <location>
        <begin position="31"/>
        <end position="149"/>
    </location>
</feature>
<reference evidence="7 8" key="1">
    <citation type="submission" date="2013-04" db="EMBL/GenBank/DDBJ databases">
        <title>The Genome Sequence of Sutterella wadsworthensis HGA0223.</title>
        <authorList>
            <consortium name="The Broad Institute Genomics Platform"/>
            <person name="Earl A."/>
            <person name="Ward D."/>
            <person name="Feldgarden M."/>
            <person name="Gevers D."/>
            <person name="Schmidt T.M."/>
            <person name="Dover J."/>
            <person name="Dai D."/>
            <person name="Walker B."/>
            <person name="Young S."/>
            <person name="Zeng Q."/>
            <person name="Gargeya S."/>
            <person name="Fitzgerald M."/>
            <person name="Haas B."/>
            <person name="Abouelleil A."/>
            <person name="Allen A.W."/>
            <person name="Alvarado L."/>
            <person name="Arachchi H.M."/>
            <person name="Berlin A.M."/>
            <person name="Chapman S.B."/>
            <person name="Gainer-Dewar J."/>
            <person name="Goldberg J."/>
            <person name="Griggs A."/>
            <person name="Gujja S."/>
            <person name="Hansen M."/>
            <person name="Howarth C."/>
            <person name="Imamovic A."/>
            <person name="Ireland A."/>
            <person name="Larimer J."/>
            <person name="McCowan C."/>
            <person name="Murphy C."/>
            <person name="Pearson M."/>
            <person name="Poon T.W."/>
            <person name="Priest M."/>
            <person name="Roberts A."/>
            <person name="Saif S."/>
            <person name="Shea T."/>
            <person name="Sisk P."/>
            <person name="Sykes S."/>
            <person name="Wortman J."/>
            <person name="Nusbaum C."/>
            <person name="Birren B."/>
        </authorList>
    </citation>
    <scope>NUCLEOTIDE SEQUENCE [LARGE SCALE GENOMIC DNA]</scope>
    <source>
        <strain evidence="7 8">HGA0223</strain>
    </source>
</reference>
<comment type="function">
    <text evidence="4">Involved in the assembly of lipopolysaccharide (LPS). Required for the translocation of LPS from the inner membrane to the outer membrane.</text>
</comment>
<feature type="region of interest" description="Disordered" evidence="5">
    <location>
        <begin position="81"/>
        <end position="100"/>
    </location>
</feature>
<dbReference type="PANTHER" id="PTHR36504">
    <property type="entry name" value="LIPOPOLYSACCHARIDE EXPORT SYSTEM PROTEIN LPTA"/>
    <property type="match status" value="1"/>
</dbReference>
<dbReference type="InterPro" id="IPR014340">
    <property type="entry name" value="LptA"/>
</dbReference>
<gene>
    <name evidence="4" type="primary">lptA</name>
    <name evidence="7" type="ORF">HMPREF1476_02198</name>
</gene>
<evidence type="ECO:0000256" key="2">
    <source>
        <dbReference type="ARBA" id="ARBA00022729"/>
    </source>
</evidence>
<dbReference type="GO" id="GO:0017089">
    <property type="term" value="F:glycolipid transfer activity"/>
    <property type="evidence" value="ECO:0007669"/>
    <property type="project" value="TreeGrafter"/>
</dbReference>
<keyword evidence="1 4" id="KW-0813">Transport</keyword>
<evidence type="ECO:0000313" key="7">
    <source>
        <dbReference type="EMBL" id="EPD97721.1"/>
    </source>
</evidence>
<dbReference type="GO" id="GO:0015920">
    <property type="term" value="P:lipopolysaccharide transport"/>
    <property type="evidence" value="ECO:0007669"/>
    <property type="project" value="UniProtKB-UniRule"/>
</dbReference>
<keyword evidence="8" id="KW-1185">Reference proteome</keyword>
<dbReference type="PANTHER" id="PTHR36504:SF1">
    <property type="entry name" value="LIPOPOLYSACCHARIDE EXPORT SYSTEM PROTEIN LPTA"/>
    <property type="match status" value="1"/>
</dbReference>
<dbReference type="Pfam" id="PF03968">
    <property type="entry name" value="LptD_N"/>
    <property type="match status" value="1"/>
</dbReference>
<dbReference type="InterPro" id="IPR052037">
    <property type="entry name" value="LPS_export_LptA"/>
</dbReference>
<evidence type="ECO:0000313" key="8">
    <source>
        <dbReference type="Proteomes" id="UP000014400"/>
    </source>
</evidence>
<evidence type="ECO:0000256" key="5">
    <source>
        <dbReference type="SAM" id="MobiDB-lite"/>
    </source>
</evidence>
<keyword evidence="3 4" id="KW-0574">Periplasm</keyword>
<dbReference type="HOGENOM" id="CLU_095993_1_0_4"/>
<dbReference type="eggNOG" id="COG1934">
    <property type="taxonomic scope" value="Bacteria"/>
</dbReference>
<dbReference type="HAMAP" id="MF_01914">
    <property type="entry name" value="LPS_assembly_LptA"/>
    <property type="match status" value="1"/>
</dbReference>
<feature type="compositionally biased region" description="Polar residues" evidence="5">
    <location>
        <begin position="174"/>
        <end position="198"/>
    </location>
</feature>
<dbReference type="STRING" id="1203554.HMPREF1476_02198"/>
<dbReference type="Proteomes" id="UP000014400">
    <property type="component" value="Unassembled WGS sequence"/>
</dbReference>
<dbReference type="InterPro" id="IPR005653">
    <property type="entry name" value="OstA-like_N"/>
</dbReference>
<dbReference type="PATRIC" id="fig|1203554.3.peg.2280"/>
<dbReference type="Gene3D" id="2.60.450.10">
    <property type="entry name" value="Lipopolysaccharide (LPS) transport protein A like domain"/>
    <property type="match status" value="1"/>
</dbReference>
<comment type="similarity">
    <text evidence="4">Belongs to the LptA family.</text>
</comment>
<sequence precursor="true">MNIQKFFLAALTAALAAPVFALSTDRDQAIEVHADRFDGDEVKQTAVYTGNVIVDQGSMQITGARLEVRITPKGYRQATVTGEPSRFRQQRDPDPKNPINEWMHARASKIVYDEETDTVTLIGAAYLSRTENGKERDMTEGERIVYDMRNARSKVEGSTVKGEKQRVTTIIAPRSNTAPAPRTGTQLAPAEQLSTPRN</sequence>
<dbReference type="NCBIfam" id="TIGR03002">
    <property type="entry name" value="outer_YhbN_LptA"/>
    <property type="match status" value="1"/>
</dbReference>
<feature type="region of interest" description="Disordered" evidence="5">
    <location>
        <begin position="170"/>
        <end position="198"/>
    </location>
</feature>
<feature type="compositionally biased region" description="Basic and acidic residues" evidence="5">
    <location>
        <begin position="85"/>
        <end position="95"/>
    </location>
</feature>
<feature type="signal peptide" evidence="4">
    <location>
        <begin position="1"/>
        <end position="21"/>
    </location>
</feature>
<keyword evidence="2 4" id="KW-0732">Signal</keyword>
<proteinExistence type="inferred from homology"/>
<dbReference type="GO" id="GO:0001530">
    <property type="term" value="F:lipopolysaccharide binding"/>
    <property type="evidence" value="ECO:0007669"/>
    <property type="project" value="InterPro"/>
</dbReference>
<dbReference type="GO" id="GO:0009279">
    <property type="term" value="C:cell outer membrane"/>
    <property type="evidence" value="ECO:0007669"/>
    <property type="project" value="TreeGrafter"/>
</dbReference>
<feature type="chain" id="PRO_5009020341" description="Lipopolysaccharide export system protein LptA" evidence="4">
    <location>
        <begin position="22"/>
        <end position="198"/>
    </location>
</feature>
<dbReference type="GO" id="GO:0043165">
    <property type="term" value="P:Gram-negative-bacterium-type cell outer membrane assembly"/>
    <property type="evidence" value="ECO:0007669"/>
    <property type="project" value="UniProtKB-UniRule"/>
</dbReference>
<comment type="subcellular location">
    <subcellularLocation>
        <location evidence="4">Periplasm</location>
    </subcellularLocation>
</comment>
<evidence type="ECO:0000256" key="4">
    <source>
        <dbReference type="HAMAP-Rule" id="MF_01914"/>
    </source>
</evidence>
<evidence type="ECO:0000256" key="3">
    <source>
        <dbReference type="ARBA" id="ARBA00022764"/>
    </source>
</evidence>
<accession>S3BB66</accession>
<evidence type="ECO:0000259" key="6">
    <source>
        <dbReference type="Pfam" id="PF03968"/>
    </source>
</evidence>
<dbReference type="AlphaFoldDB" id="S3BB66"/>
<comment type="caution">
    <text evidence="7">The sequence shown here is derived from an EMBL/GenBank/DDBJ whole genome shotgun (WGS) entry which is preliminary data.</text>
</comment>
<organism evidence="7 8">
    <name type="scientific">Sutterella wadsworthensis HGA0223</name>
    <dbReference type="NCBI Taxonomy" id="1203554"/>
    <lineage>
        <taxon>Bacteria</taxon>
        <taxon>Pseudomonadati</taxon>
        <taxon>Pseudomonadota</taxon>
        <taxon>Betaproteobacteria</taxon>
        <taxon>Burkholderiales</taxon>
        <taxon>Sutterellaceae</taxon>
        <taxon>Sutterella</taxon>
    </lineage>
</organism>
<evidence type="ECO:0000256" key="1">
    <source>
        <dbReference type="ARBA" id="ARBA00022448"/>
    </source>
</evidence>
<comment type="subunit">
    <text evidence="4">Component of the lipopolysaccharide transport and assembly complex.</text>
</comment>
<name>S3BB66_9BURK</name>
<dbReference type="EMBL" id="ATCF01000034">
    <property type="protein sequence ID" value="EPD97721.1"/>
    <property type="molecule type" value="Genomic_DNA"/>
</dbReference>
<dbReference type="GO" id="GO:0030288">
    <property type="term" value="C:outer membrane-bounded periplasmic space"/>
    <property type="evidence" value="ECO:0007669"/>
    <property type="project" value="TreeGrafter"/>
</dbReference>